<name>A0A699XJU0_TANCI</name>
<comment type="caution">
    <text evidence="2">The sequence shown here is derived from an EMBL/GenBank/DDBJ whole genome shotgun (WGS) entry which is preliminary data.</text>
</comment>
<accession>A0A699XJU0</accession>
<dbReference type="AlphaFoldDB" id="A0A699XJU0"/>
<organism evidence="2">
    <name type="scientific">Tanacetum cinerariifolium</name>
    <name type="common">Dalmatian daisy</name>
    <name type="synonym">Chrysanthemum cinerariifolium</name>
    <dbReference type="NCBI Taxonomy" id="118510"/>
    <lineage>
        <taxon>Eukaryota</taxon>
        <taxon>Viridiplantae</taxon>
        <taxon>Streptophyta</taxon>
        <taxon>Embryophyta</taxon>
        <taxon>Tracheophyta</taxon>
        <taxon>Spermatophyta</taxon>
        <taxon>Magnoliopsida</taxon>
        <taxon>eudicotyledons</taxon>
        <taxon>Gunneridae</taxon>
        <taxon>Pentapetalae</taxon>
        <taxon>asterids</taxon>
        <taxon>campanulids</taxon>
        <taxon>Asterales</taxon>
        <taxon>Asteraceae</taxon>
        <taxon>Asteroideae</taxon>
        <taxon>Anthemideae</taxon>
        <taxon>Anthemidinae</taxon>
        <taxon>Tanacetum</taxon>
    </lineage>
</organism>
<feature type="compositionally biased region" description="Basic and acidic residues" evidence="1">
    <location>
        <begin position="35"/>
        <end position="57"/>
    </location>
</feature>
<proteinExistence type="predicted"/>
<feature type="non-terminal residue" evidence="2">
    <location>
        <position position="1"/>
    </location>
</feature>
<gene>
    <name evidence="2" type="ORF">Tci_928733</name>
</gene>
<evidence type="ECO:0000256" key="1">
    <source>
        <dbReference type="SAM" id="MobiDB-lite"/>
    </source>
</evidence>
<reference evidence="2" key="1">
    <citation type="journal article" date="2019" name="Sci. Rep.">
        <title>Draft genome of Tanacetum cinerariifolium, the natural source of mosquito coil.</title>
        <authorList>
            <person name="Yamashiro T."/>
            <person name="Shiraishi A."/>
            <person name="Satake H."/>
            <person name="Nakayama K."/>
        </authorList>
    </citation>
    <scope>NUCLEOTIDE SEQUENCE</scope>
</reference>
<sequence>SELQGHHDCAQPRGRADAVSLGQILEWRLQDAERMNGDVERRRMDEGVERQRETQRERTRRNG</sequence>
<evidence type="ECO:0000313" key="2">
    <source>
        <dbReference type="EMBL" id="GFD56764.1"/>
    </source>
</evidence>
<feature type="region of interest" description="Disordered" evidence="1">
    <location>
        <begin position="35"/>
        <end position="63"/>
    </location>
</feature>
<dbReference type="EMBL" id="BKCJ011833031">
    <property type="protein sequence ID" value="GFD56764.1"/>
    <property type="molecule type" value="Genomic_DNA"/>
</dbReference>
<protein>
    <submittedName>
        <fullName evidence="2">Uncharacterized protein</fullName>
    </submittedName>
</protein>